<accession>A0A291M540</accession>
<protein>
    <submittedName>
        <fullName evidence="5">Glutamine--scyllo-inositol aminotransferase</fullName>
    </submittedName>
</protein>
<organism evidence="5 6">
    <name type="scientific">Pacificitalea manganoxidans</name>
    <dbReference type="NCBI Taxonomy" id="1411902"/>
    <lineage>
        <taxon>Bacteria</taxon>
        <taxon>Pseudomonadati</taxon>
        <taxon>Pseudomonadota</taxon>
        <taxon>Alphaproteobacteria</taxon>
        <taxon>Rhodobacterales</taxon>
        <taxon>Paracoccaceae</taxon>
        <taxon>Pacificitalea</taxon>
    </lineage>
</organism>
<dbReference type="SUPFAM" id="SSF53383">
    <property type="entry name" value="PLP-dependent transferases"/>
    <property type="match status" value="1"/>
</dbReference>
<evidence type="ECO:0000313" key="6">
    <source>
        <dbReference type="Proteomes" id="UP000219050"/>
    </source>
</evidence>
<dbReference type="InterPro" id="IPR015422">
    <property type="entry name" value="PyrdxlP-dep_Trfase_small"/>
</dbReference>
<dbReference type="EMBL" id="CP021410">
    <property type="protein sequence ID" value="ATI44030.1"/>
    <property type="molecule type" value="Genomic_DNA"/>
</dbReference>
<proteinExistence type="inferred from homology"/>
<keyword evidence="3 4" id="KW-0663">Pyridoxal phosphate</keyword>
<gene>
    <name evidence="5" type="ORF">CBW24_17970</name>
</gene>
<dbReference type="GO" id="GO:0030170">
    <property type="term" value="F:pyridoxal phosphate binding"/>
    <property type="evidence" value="ECO:0007669"/>
    <property type="project" value="TreeGrafter"/>
</dbReference>
<evidence type="ECO:0000313" key="5">
    <source>
        <dbReference type="EMBL" id="ATI44030.1"/>
    </source>
</evidence>
<keyword evidence="5" id="KW-0032">Aminotransferase</keyword>
<keyword evidence="5" id="KW-0614">Plasmid</keyword>
<dbReference type="Proteomes" id="UP000219050">
    <property type="component" value="Plasmid pDY25-F"/>
</dbReference>
<dbReference type="OrthoDB" id="9768668at2"/>
<dbReference type="AlphaFoldDB" id="A0A291M540"/>
<evidence type="ECO:0000256" key="3">
    <source>
        <dbReference type="PIRSR" id="PIRSR000390-2"/>
    </source>
</evidence>
<keyword evidence="6" id="KW-1185">Reference proteome</keyword>
<evidence type="ECO:0000256" key="2">
    <source>
        <dbReference type="PIRSR" id="PIRSR000390-1"/>
    </source>
</evidence>
<dbReference type="CDD" id="cd00616">
    <property type="entry name" value="AHBA_syn"/>
    <property type="match status" value="1"/>
</dbReference>
<comment type="similarity">
    <text evidence="1 4">Belongs to the DegT/DnrJ/EryC1 family.</text>
</comment>
<dbReference type="Gene3D" id="3.90.1150.10">
    <property type="entry name" value="Aspartate Aminotransferase, domain 1"/>
    <property type="match status" value="1"/>
</dbReference>
<dbReference type="Gene3D" id="3.40.640.10">
    <property type="entry name" value="Type I PLP-dependent aspartate aminotransferase-like (Major domain)"/>
    <property type="match status" value="1"/>
</dbReference>
<evidence type="ECO:0000256" key="4">
    <source>
        <dbReference type="RuleBase" id="RU004508"/>
    </source>
</evidence>
<dbReference type="InterPro" id="IPR015421">
    <property type="entry name" value="PyrdxlP-dep_Trfase_major"/>
</dbReference>
<sequence>MTHRVLYTKPSITDREVAYATDAAQNGWGAKCYDYIFKFEDLFKAYLGTEFAIATSSCTGALHMGMHALGIGPGDEVIMADTNWIACPSTVVHLGAKPVFVDIDPASWCISLQAAEAAITPKTKAIVATHLYGNLCDMDALLEIGARHNLPVIEDAAEALGSAWGDVRCGSRGAFGTFSFHGTKTMTTGEGGMFVTNDPELNHKVLTLNNHGRVPGETHQFWSQVAGFKYKISNIQAAIGCAQVERLDELTRRKQEIMQMYRDRLGAENGISLNPEAPGTTNSAWMPSAVLAPELGVTRQDLLDAFAAANIDGRVFFHPVSSMPPFEDQPQNKVAWDIPNRAINLNSYHDMTEEDIDRVVTCVLSCVRR</sequence>
<dbReference type="InterPro" id="IPR000653">
    <property type="entry name" value="DegT/StrS_aminotransferase"/>
</dbReference>
<feature type="modified residue" description="N6-(pyridoxal phosphate)lysine" evidence="3">
    <location>
        <position position="184"/>
    </location>
</feature>
<keyword evidence="5" id="KW-0808">Transferase</keyword>
<evidence type="ECO:0000256" key="1">
    <source>
        <dbReference type="ARBA" id="ARBA00037999"/>
    </source>
</evidence>
<dbReference type="KEGG" id="cmag:CBW24_17970"/>
<dbReference type="PANTHER" id="PTHR30244:SF34">
    <property type="entry name" value="DTDP-4-AMINO-4,6-DIDEOXYGALACTOSE TRANSAMINASE"/>
    <property type="match status" value="1"/>
</dbReference>
<feature type="active site" description="Proton acceptor" evidence="2">
    <location>
        <position position="184"/>
    </location>
</feature>
<dbReference type="GO" id="GO:0008483">
    <property type="term" value="F:transaminase activity"/>
    <property type="evidence" value="ECO:0007669"/>
    <property type="project" value="UniProtKB-KW"/>
</dbReference>
<dbReference type="PIRSF" id="PIRSF000390">
    <property type="entry name" value="PLP_StrS"/>
    <property type="match status" value="1"/>
</dbReference>
<reference evidence="5 6" key="1">
    <citation type="submission" date="2017-05" db="EMBL/GenBank/DDBJ databases">
        <title>Comparative genomic and metabolic analysis of manganese-oxidizing mechanisms in Celeribater manganoxidans DY25T: its adaption to the environment of polymetallic nodule.</title>
        <authorList>
            <person name="Wang X."/>
        </authorList>
    </citation>
    <scope>NUCLEOTIDE SEQUENCE [LARGE SCALE GENOMIC DNA]</scope>
    <source>
        <strain evidence="5 6">DY25</strain>
        <plasmid evidence="6">pdy25-f</plasmid>
    </source>
</reference>
<dbReference type="GO" id="GO:0000271">
    <property type="term" value="P:polysaccharide biosynthetic process"/>
    <property type="evidence" value="ECO:0007669"/>
    <property type="project" value="TreeGrafter"/>
</dbReference>
<dbReference type="PANTHER" id="PTHR30244">
    <property type="entry name" value="TRANSAMINASE"/>
    <property type="match status" value="1"/>
</dbReference>
<dbReference type="RefSeq" id="WP_097374625.1">
    <property type="nucleotide sequence ID" value="NZ_CP021410.1"/>
</dbReference>
<name>A0A291M540_9RHOB</name>
<geneLocation type="plasmid" evidence="6">
    <name>pdy25-f</name>
</geneLocation>
<dbReference type="InterPro" id="IPR015424">
    <property type="entry name" value="PyrdxlP-dep_Trfase"/>
</dbReference>
<dbReference type="Pfam" id="PF01041">
    <property type="entry name" value="DegT_DnrJ_EryC1"/>
    <property type="match status" value="1"/>
</dbReference>